<dbReference type="AlphaFoldDB" id="A0A5K1JKJ4"/>
<dbReference type="Proteomes" id="UP000361836">
    <property type="component" value="Unassembled WGS sequence"/>
</dbReference>
<name>A0A5K1JKJ4_9ACTN</name>
<evidence type="ECO:0000313" key="3">
    <source>
        <dbReference type="Proteomes" id="UP000361836"/>
    </source>
</evidence>
<keyword evidence="1" id="KW-0812">Transmembrane</keyword>
<dbReference type="EMBL" id="CABWIE010000108">
    <property type="protein sequence ID" value="VWM06173.1"/>
    <property type="molecule type" value="Genomic_DNA"/>
</dbReference>
<evidence type="ECO:0000256" key="1">
    <source>
        <dbReference type="SAM" id="Phobius"/>
    </source>
</evidence>
<protein>
    <submittedName>
        <fullName evidence="2">Uncharacterized protein</fullName>
    </submittedName>
</protein>
<accession>A0A5K1JKJ4</accession>
<evidence type="ECO:0000313" key="2">
    <source>
        <dbReference type="EMBL" id="VWM06173.1"/>
    </source>
</evidence>
<gene>
    <name evidence="2" type="ORF">KCJAJFAP_02292</name>
</gene>
<organism evidence="2 3">
    <name type="scientific">Collinsella aerofaciens</name>
    <dbReference type="NCBI Taxonomy" id="74426"/>
    <lineage>
        <taxon>Bacteria</taxon>
        <taxon>Bacillati</taxon>
        <taxon>Actinomycetota</taxon>
        <taxon>Coriobacteriia</taxon>
        <taxon>Coriobacteriales</taxon>
        <taxon>Coriobacteriaceae</taxon>
        <taxon>Collinsella</taxon>
    </lineage>
</organism>
<proteinExistence type="predicted"/>
<keyword evidence="1" id="KW-0472">Membrane</keyword>
<keyword evidence="1" id="KW-1133">Transmembrane helix</keyword>
<keyword evidence="3" id="KW-1185">Reference proteome</keyword>
<reference evidence="2 3" key="1">
    <citation type="submission" date="2019-10" db="EMBL/GenBank/DDBJ databases">
        <authorList>
            <person name="Wolf R A."/>
        </authorList>
    </citation>
    <scope>NUCLEOTIDE SEQUENCE [LARGE SCALE GENOMIC DNA]</scope>
    <source>
        <strain evidence="2">Collinsella_aerofaciens_MC2</strain>
    </source>
</reference>
<sequence length="95" mass="10478">MKLYSPSLRVLLASAPSGRTILYIPLLCLSSERLKPVKPKRSSNELIASTVGVMLVLVVSRWAFSACFFLFSSSLLAIIAWIELIAFSHPPTLLE</sequence>
<feature type="transmembrane region" description="Helical" evidence="1">
    <location>
        <begin position="69"/>
        <end position="87"/>
    </location>
</feature>